<feature type="region of interest" description="Disordered" evidence="1">
    <location>
        <begin position="399"/>
        <end position="420"/>
    </location>
</feature>
<evidence type="ECO:0000313" key="2">
    <source>
        <dbReference type="EMBL" id="MBA8952305.1"/>
    </source>
</evidence>
<dbReference type="Proteomes" id="UP000572680">
    <property type="component" value="Unassembled WGS sequence"/>
</dbReference>
<organism evidence="2 3">
    <name type="scientific">Actinomadura namibiensis</name>
    <dbReference type="NCBI Taxonomy" id="182080"/>
    <lineage>
        <taxon>Bacteria</taxon>
        <taxon>Bacillati</taxon>
        <taxon>Actinomycetota</taxon>
        <taxon>Actinomycetes</taxon>
        <taxon>Streptosporangiales</taxon>
        <taxon>Thermomonosporaceae</taxon>
        <taxon>Actinomadura</taxon>
    </lineage>
</organism>
<feature type="compositionally biased region" description="Pro residues" evidence="1">
    <location>
        <begin position="304"/>
        <end position="317"/>
    </location>
</feature>
<proteinExistence type="predicted"/>
<dbReference type="RefSeq" id="WP_312897976.1">
    <property type="nucleotide sequence ID" value="NZ_BAAALP010000055.1"/>
</dbReference>
<name>A0A7W3LQG0_ACTNM</name>
<accession>A0A7W3LQG0</accession>
<sequence>MSPTSETVVTAADDAPSLDDALVGEAVLGVYRQMFAALARDSGAVVDDPELVDVAETLLAAFADAGEEGLTREQMRYVCRRYPAEVFDNRLRVLKGLGAVREVFPKPNQLRYRASFTSVVGLMFVRRMMLDGGQSEMHRLLALEQLNVADPRMTAEQARDGAEGLARAFRLWSVELITLTNGTIEELREQAPKLWGTEEILRRAERLHGAILRRWPELDRTCTDLRAAIYAYGDASRRAAARLSDSAGTTRNLTLLPPETWRTFARTASREELAAVLDGFVFDAPAPWHEPSAVVTAVEDGPRATPPRPAPPRPSTPDPGLSGDTGSDATAVDRLRAVAEQVLRGRDRVAVEDVLDQDWPAARRVLADLQSAHLHPGLPYRLTWSDGLAVRPGGSPTWVSPGVFERTPPSGPRANGGTAP</sequence>
<evidence type="ECO:0000256" key="1">
    <source>
        <dbReference type="SAM" id="MobiDB-lite"/>
    </source>
</evidence>
<gene>
    <name evidence="2" type="ORF">HNR61_003945</name>
</gene>
<dbReference type="AlphaFoldDB" id="A0A7W3LQG0"/>
<protein>
    <submittedName>
        <fullName evidence="2">Uncharacterized protein</fullName>
    </submittedName>
</protein>
<reference evidence="2 3" key="1">
    <citation type="submission" date="2020-08" db="EMBL/GenBank/DDBJ databases">
        <title>Genomic Encyclopedia of Type Strains, Phase IV (KMG-IV): sequencing the most valuable type-strain genomes for metagenomic binning, comparative biology and taxonomic classification.</title>
        <authorList>
            <person name="Goeker M."/>
        </authorList>
    </citation>
    <scope>NUCLEOTIDE SEQUENCE [LARGE SCALE GENOMIC DNA]</scope>
    <source>
        <strain evidence="2 3">DSM 44197</strain>
    </source>
</reference>
<comment type="caution">
    <text evidence="2">The sequence shown here is derived from an EMBL/GenBank/DDBJ whole genome shotgun (WGS) entry which is preliminary data.</text>
</comment>
<evidence type="ECO:0000313" key="3">
    <source>
        <dbReference type="Proteomes" id="UP000572680"/>
    </source>
</evidence>
<keyword evidence="3" id="KW-1185">Reference proteome</keyword>
<dbReference type="EMBL" id="JACJIA010000004">
    <property type="protein sequence ID" value="MBA8952305.1"/>
    <property type="molecule type" value="Genomic_DNA"/>
</dbReference>
<feature type="region of interest" description="Disordered" evidence="1">
    <location>
        <begin position="298"/>
        <end position="330"/>
    </location>
</feature>